<organism evidence="2 3">
    <name type="scientific">Trinickia violacea</name>
    <dbReference type="NCBI Taxonomy" id="2571746"/>
    <lineage>
        <taxon>Bacteria</taxon>
        <taxon>Pseudomonadati</taxon>
        <taxon>Pseudomonadota</taxon>
        <taxon>Betaproteobacteria</taxon>
        <taxon>Burkholderiales</taxon>
        <taxon>Burkholderiaceae</taxon>
        <taxon>Trinickia</taxon>
    </lineage>
</organism>
<sequence length="190" mass="20129">MTQHNESKSAAAVMLATMASRGVVVRAFEPADMDAIAELATLPGVRHGTLLPPFISPAVTAERFSKKSDSDVRMCATIEGRLVGQLGLMVQQKPRRSHGAMLGIMVHDDYVGRGVGTALVAAAIECADQSLGLRRIGLTVFADNAPAIALYRKFGFVVEGRSRGFAMRAGKLVDALHMARLAAAPPFAQA</sequence>
<feature type="domain" description="N-acetyltransferase" evidence="1">
    <location>
        <begin position="23"/>
        <end position="183"/>
    </location>
</feature>
<dbReference type="Proteomes" id="UP000298656">
    <property type="component" value="Chromosome 2"/>
</dbReference>
<accession>A0A4P8J1G9</accession>
<name>A0A4P8J1G9_9BURK</name>
<dbReference type="InterPro" id="IPR000182">
    <property type="entry name" value="GNAT_dom"/>
</dbReference>
<dbReference type="PROSITE" id="PS51186">
    <property type="entry name" value="GNAT"/>
    <property type="match status" value="1"/>
</dbReference>
<gene>
    <name evidence="2" type="ORF">FAZ95_23575</name>
</gene>
<dbReference type="RefSeq" id="WP_137334942.1">
    <property type="nucleotide sequence ID" value="NZ_CP040078.1"/>
</dbReference>
<dbReference type="EMBL" id="CP040078">
    <property type="protein sequence ID" value="QCP52169.1"/>
    <property type="molecule type" value="Genomic_DNA"/>
</dbReference>
<dbReference type="InterPro" id="IPR016181">
    <property type="entry name" value="Acyl_CoA_acyltransferase"/>
</dbReference>
<dbReference type="AlphaFoldDB" id="A0A4P8J1G9"/>
<proteinExistence type="predicted"/>
<dbReference type="PANTHER" id="PTHR43328:SF1">
    <property type="entry name" value="N-ACETYLTRANSFERASE DOMAIN-CONTAINING PROTEIN"/>
    <property type="match status" value="1"/>
</dbReference>
<dbReference type="GO" id="GO:0016747">
    <property type="term" value="F:acyltransferase activity, transferring groups other than amino-acyl groups"/>
    <property type="evidence" value="ECO:0007669"/>
    <property type="project" value="InterPro"/>
</dbReference>
<evidence type="ECO:0000259" key="1">
    <source>
        <dbReference type="PROSITE" id="PS51186"/>
    </source>
</evidence>
<dbReference type="OrthoDB" id="336415at2"/>
<evidence type="ECO:0000313" key="2">
    <source>
        <dbReference type="EMBL" id="QCP52169.1"/>
    </source>
</evidence>
<protein>
    <submittedName>
        <fullName evidence="2">GNAT family N-acetyltransferase</fullName>
    </submittedName>
</protein>
<evidence type="ECO:0000313" key="3">
    <source>
        <dbReference type="Proteomes" id="UP000298656"/>
    </source>
</evidence>
<dbReference type="CDD" id="cd04301">
    <property type="entry name" value="NAT_SF"/>
    <property type="match status" value="1"/>
</dbReference>
<dbReference type="Pfam" id="PF00583">
    <property type="entry name" value="Acetyltransf_1"/>
    <property type="match status" value="1"/>
</dbReference>
<keyword evidence="3" id="KW-1185">Reference proteome</keyword>
<dbReference type="SUPFAM" id="SSF55729">
    <property type="entry name" value="Acyl-CoA N-acyltransferases (Nat)"/>
    <property type="match status" value="1"/>
</dbReference>
<dbReference type="KEGG" id="tvl:FAZ95_23575"/>
<dbReference type="PANTHER" id="PTHR43328">
    <property type="entry name" value="ACETYLTRANSFERASE-RELATED"/>
    <property type="match status" value="1"/>
</dbReference>
<reference evidence="2 3" key="1">
    <citation type="submission" date="2019-05" db="EMBL/GenBank/DDBJ databases">
        <title>Burkholderia sp. DHOD12, isolated from subtropical forest soil.</title>
        <authorList>
            <person name="Gao Z.-H."/>
            <person name="Qiu L.-H."/>
        </authorList>
    </citation>
    <scope>NUCLEOTIDE SEQUENCE [LARGE SCALE GENOMIC DNA]</scope>
    <source>
        <strain evidence="2 3">DHOD12</strain>
    </source>
</reference>
<keyword evidence="2" id="KW-0808">Transferase</keyword>
<dbReference type="Gene3D" id="3.40.630.30">
    <property type="match status" value="1"/>
</dbReference>